<feature type="domain" description="PBZ-type" evidence="7">
    <location>
        <begin position="7"/>
        <end position="29"/>
    </location>
</feature>
<accession>A0A2G8KL48</accession>
<evidence type="ECO:0000256" key="2">
    <source>
        <dbReference type="ARBA" id="ARBA00004286"/>
    </source>
</evidence>
<dbReference type="Proteomes" id="UP000230750">
    <property type="component" value="Unassembled WGS sequence"/>
</dbReference>
<gene>
    <name evidence="8" type="ORF">BSL78_14416</name>
</gene>
<dbReference type="STRING" id="307972.A0A2G8KL48"/>
<evidence type="ECO:0000313" key="9">
    <source>
        <dbReference type="Proteomes" id="UP000230750"/>
    </source>
</evidence>
<dbReference type="GO" id="GO:0042393">
    <property type="term" value="F:histone binding"/>
    <property type="evidence" value="ECO:0007669"/>
    <property type="project" value="InterPro"/>
</dbReference>
<evidence type="ECO:0000256" key="6">
    <source>
        <dbReference type="SAM" id="MobiDB-lite"/>
    </source>
</evidence>
<dbReference type="InterPro" id="IPR019361">
    <property type="entry name" value="HPF1"/>
</dbReference>
<protein>
    <submittedName>
        <fullName evidence="8">Putative UPF0609 protein C4orf27</fullName>
    </submittedName>
</protein>
<organism evidence="8 9">
    <name type="scientific">Stichopus japonicus</name>
    <name type="common">Sea cucumber</name>
    <dbReference type="NCBI Taxonomy" id="307972"/>
    <lineage>
        <taxon>Eukaryota</taxon>
        <taxon>Metazoa</taxon>
        <taxon>Echinodermata</taxon>
        <taxon>Eleutherozoa</taxon>
        <taxon>Echinozoa</taxon>
        <taxon>Holothuroidea</taxon>
        <taxon>Aspidochirotacea</taxon>
        <taxon>Aspidochirotida</taxon>
        <taxon>Stichopodidae</taxon>
        <taxon>Apostichopus</taxon>
    </lineage>
</organism>
<name>A0A2G8KL48_STIJA</name>
<dbReference type="GO" id="GO:0005634">
    <property type="term" value="C:nucleus"/>
    <property type="evidence" value="ECO:0007669"/>
    <property type="project" value="UniProtKB-SubCell"/>
</dbReference>
<evidence type="ECO:0000256" key="3">
    <source>
        <dbReference type="ARBA" id="ARBA00010803"/>
    </source>
</evidence>
<keyword evidence="5" id="KW-0539">Nucleus</keyword>
<comment type="subcellular location">
    <subcellularLocation>
        <location evidence="2">Chromosome</location>
    </subcellularLocation>
    <subcellularLocation>
        <location evidence="1">Nucleus</location>
    </subcellularLocation>
</comment>
<comment type="caution">
    <text evidence="8">The sequence shown here is derived from an EMBL/GenBank/DDBJ whole genome shotgun (WGS) entry which is preliminary data.</text>
</comment>
<dbReference type="Pfam" id="PF10228">
    <property type="entry name" value="HPF1"/>
    <property type="match status" value="1"/>
</dbReference>
<dbReference type="EMBL" id="MRZV01000506">
    <property type="protein sequence ID" value="PIK48729.1"/>
    <property type="molecule type" value="Genomic_DNA"/>
</dbReference>
<feature type="compositionally biased region" description="Basic and acidic residues" evidence="6">
    <location>
        <begin position="27"/>
        <end position="38"/>
    </location>
</feature>
<keyword evidence="9" id="KW-1185">Reference proteome</keyword>
<evidence type="ECO:0000313" key="8">
    <source>
        <dbReference type="EMBL" id="PIK48729.1"/>
    </source>
</evidence>
<dbReference type="OrthoDB" id="416496at2759"/>
<evidence type="ECO:0000256" key="4">
    <source>
        <dbReference type="ARBA" id="ARBA00022454"/>
    </source>
</evidence>
<evidence type="ECO:0000256" key="1">
    <source>
        <dbReference type="ARBA" id="ARBA00004123"/>
    </source>
</evidence>
<dbReference type="GO" id="GO:0072572">
    <property type="term" value="F:poly-ADP-D-ribose binding"/>
    <property type="evidence" value="ECO:0007669"/>
    <property type="project" value="TreeGrafter"/>
</dbReference>
<sequence length="426" mass="49343">MMAFEVKPQCKYGANCYRKNPDHLEKFSHHDSLKRPNMIEEDEENDELNPSTKKSRLENEFTLDDFPDESPLLELSVEEEDYLQMFHQEDKDEDPSTPEGLDMREELKLKFKMEMPQDLFDFWEFCCNLNTMDPTQALVPTLGLQLVGPYDVISGKFRKHKGKNKPCYVLHWRYFYDPPEFQTVMMKSDSTLHHLGYYRDDPKELPAFVGVNYANMNGVIRQQGDNLFAAVKLHINKLLRSIKDADAIVEIQRVDHALTEWAQVLGYALTAESPKLKERNKRVVTKSFHGAGLVVPVHGDVGYRELPESDANLKKIFKKIAEAKTDEERTAYFEPLQEIMTYVQFANDECDYGEGYELGIDMFSYGDPIFHKAITNVLPLAYHLLDRSEFAEILELHLSDRRHTDLSQLVLVEKSEETEENSPGLL</sequence>
<keyword evidence="4" id="KW-0158">Chromosome</keyword>
<dbReference type="GO" id="GO:0005694">
    <property type="term" value="C:chromosome"/>
    <property type="evidence" value="ECO:0007669"/>
    <property type="project" value="UniProtKB-SubCell"/>
</dbReference>
<dbReference type="InterPro" id="IPR019406">
    <property type="entry name" value="APLF_PBZ"/>
</dbReference>
<proteinExistence type="inferred from homology"/>
<dbReference type="Pfam" id="PF10283">
    <property type="entry name" value="zf-CCHH"/>
    <property type="match status" value="1"/>
</dbReference>
<reference evidence="8 9" key="1">
    <citation type="journal article" date="2017" name="PLoS Biol.">
        <title>The sea cucumber genome provides insights into morphological evolution and visceral regeneration.</title>
        <authorList>
            <person name="Zhang X."/>
            <person name="Sun L."/>
            <person name="Yuan J."/>
            <person name="Sun Y."/>
            <person name="Gao Y."/>
            <person name="Zhang L."/>
            <person name="Li S."/>
            <person name="Dai H."/>
            <person name="Hamel J.F."/>
            <person name="Liu C."/>
            <person name="Yu Y."/>
            <person name="Liu S."/>
            <person name="Lin W."/>
            <person name="Guo K."/>
            <person name="Jin S."/>
            <person name="Xu P."/>
            <person name="Storey K.B."/>
            <person name="Huan P."/>
            <person name="Zhang T."/>
            <person name="Zhou Y."/>
            <person name="Zhang J."/>
            <person name="Lin C."/>
            <person name="Li X."/>
            <person name="Xing L."/>
            <person name="Huo D."/>
            <person name="Sun M."/>
            <person name="Wang L."/>
            <person name="Mercier A."/>
            <person name="Li F."/>
            <person name="Yang H."/>
            <person name="Xiang J."/>
        </authorList>
    </citation>
    <scope>NUCLEOTIDE SEQUENCE [LARGE SCALE GENOMIC DNA]</scope>
    <source>
        <strain evidence="8">Shaxun</strain>
        <tissue evidence="8">Muscle</tissue>
    </source>
</reference>
<dbReference type="PANTHER" id="PTHR13386:SF1">
    <property type="entry name" value="HISTONE PARYLATION FACTOR 1"/>
    <property type="match status" value="1"/>
</dbReference>
<evidence type="ECO:0000259" key="7">
    <source>
        <dbReference type="Pfam" id="PF10283"/>
    </source>
</evidence>
<evidence type="ECO:0000256" key="5">
    <source>
        <dbReference type="ARBA" id="ARBA00023242"/>
    </source>
</evidence>
<dbReference type="AlphaFoldDB" id="A0A2G8KL48"/>
<dbReference type="GO" id="GO:0006974">
    <property type="term" value="P:DNA damage response"/>
    <property type="evidence" value="ECO:0007669"/>
    <property type="project" value="InterPro"/>
</dbReference>
<dbReference type="PANTHER" id="PTHR13386">
    <property type="entry name" value="HISTONE PARYLATION FACTOR 1"/>
    <property type="match status" value="1"/>
</dbReference>
<feature type="region of interest" description="Disordered" evidence="6">
    <location>
        <begin position="27"/>
        <end position="56"/>
    </location>
</feature>
<comment type="similarity">
    <text evidence="3">Belongs to the HPF1 family.</text>
</comment>